<sequence>MAVATTGGLIIPWFYSKQCSYHTNNGGKPPSFKAPVSSLKQQIKNNNNGGNSLICRCNNGTSSQNAAQESDWSSWQRHFSQIDQDENYSSLLKFQLEEAVENEDFYEASQVKKALEEVASKDVVAEVMSQLEKSIMEERYHDASLICRTTGSGLVGWWVGWSEGFDDPLGKIVQITPAVGRFVARSFSPRQLTTVSSGTPLFEIFVVKDAIEGYKMQAVYLQPPKGSSSQSTSSSLKSSDVASTPDSQKLSEEDKMNEFSSEKVDGKQNDIKDVTEEGLRSFINFLKDRIPSLKVKVLTNISPVDVKKGINLVEQLQGDDGNGDSVESSDDDDGSSSDFQDEEVLAGGDGDLGSDGKDMNVKLVIGGVLQTDEESSSKAPTRVPAQIKDIERDSFVLCIPGNGESGAGWGKASKLELAQIAAQAASELMPPDVAKAFLRMDKAFPKVSRNLREIVKYAIVQAQRRNILSPTTMFHRIKNGNESTDPLDGLYVGAFGPFESEVVQLRCKVGPWPRLDENDESFSNFEFCQYVEAVKLTGDLNVPAGQVTFLAKVGQENRLVNNGSYPEELGVVMRYKGRGRIAEPGFQNPRWVDGELLLFNGKGMGPLSGAELGFLYAVPKQSLLVLFDRLILPE</sequence>
<name>W1PHQ9_AMBTC</name>
<evidence type="ECO:0000256" key="1">
    <source>
        <dbReference type="SAM" id="MobiDB-lite"/>
    </source>
</evidence>
<dbReference type="KEGG" id="atr:18434844"/>
<feature type="region of interest" description="Disordered" evidence="1">
    <location>
        <begin position="316"/>
        <end position="354"/>
    </location>
</feature>
<feature type="compositionally biased region" description="Acidic residues" evidence="1">
    <location>
        <begin position="327"/>
        <end position="344"/>
    </location>
</feature>
<dbReference type="AlphaFoldDB" id="W1PHQ9"/>
<dbReference type="STRING" id="13333.W1PHQ9"/>
<dbReference type="GO" id="GO:0010343">
    <property type="term" value="P:singlet oxygen-mediated programmed cell death"/>
    <property type="evidence" value="ECO:0007669"/>
    <property type="project" value="EnsemblPlants"/>
</dbReference>
<dbReference type="InterPro" id="IPR044680">
    <property type="entry name" value="EX1/2"/>
</dbReference>
<dbReference type="EMBL" id="KI393888">
    <property type="protein sequence ID" value="ERN06645.1"/>
    <property type="molecule type" value="Genomic_DNA"/>
</dbReference>
<dbReference type="HOGENOM" id="CLU_019201_0_0_1"/>
<dbReference type="PANTHER" id="PTHR33917">
    <property type="entry name" value="PROTEIN EXECUTER 1, CHLOROPLASTIC"/>
    <property type="match status" value="1"/>
</dbReference>
<evidence type="ECO:0000313" key="3">
    <source>
        <dbReference type="Proteomes" id="UP000017836"/>
    </source>
</evidence>
<dbReference type="Proteomes" id="UP000017836">
    <property type="component" value="Unassembled WGS sequence"/>
</dbReference>
<organism evidence="2 3">
    <name type="scientific">Amborella trichopoda</name>
    <dbReference type="NCBI Taxonomy" id="13333"/>
    <lineage>
        <taxon>Eukaryota</taxon>
        <taxon>Viridiplantae</taxon>
        <taxon>Streptophyta</taxon>
        <taxon>Embryophyta</taxon>
        <taxon>Tracheophyta</taxon>
        <taxon>Spermatophyta</taxon>
        <taxon>Magnoliopsida</taxon>
        <taxon>Amborellales</taxon>
        <taxon>Amborellaceae</taxon>
        <taxon>Amborella</taxon>
    </lineage>
</organism>
<gene>
    <name evidence="2" type="ORF">AMTR_s00058p00181770</name>
</gene>
<dbReference type="GO" id="GO:0000304">
    <property type="term" value="P:response to singlet oxygen"/>
    <property type="evidence" value="ECO:0000318"/>
    <property type="project" value="GO_Central"/>
</dbReference>
<feature type="compositionally biased region" description="Basic and acidic residues" evidence="1">
    <location>
        <begin position="249"/>
        <end position="268"/>
    </location>
</feature>
<dbReference type="OMA" id="SSLEWDW"/>
<dbReference type="Gramene" id="ERN06645">
    <property type="protein sequence ID" value="ERN06645"/>
    <property type="gene ID" value="AMTR_s00058p00181770"/>
</dbReference>
<reference evidence="3" key="1">
    <citation type="journal article" date="2013" name="Science">
        <title>The Amborella genome and the evolution of flowering plants.</title>
        <authorList>
            <consortium name="Amborella Genome Project"/>
        </authorList>
    </citation>
    <scope>NUCLEOTIDE SEQUENCE [LARGE SCALE GENOMIC DNA]</scope>
</reference>
<dbReference type="eggNOG" id="ENOG502QQS3">
    <property type="taxonomic scope" value="Eukaryota"/>
</dbReference>
<keyword evidence="3" id="KW-1185">Reference proteome</keyword>
<feature type="compositionally biased region" description="Low complexity" evidence="1">
    <location>
        <begin position="227"/>
        <end position="243"/>
    </location>
</feature>
<evidence type="ECO:0000313" key="2">
    <source>
        <dbReference type="EMBL" id="ERN06645.1"/>
    </source>
</evidence>
<dbReference type="PANTHER" id="PTHR33917:SF2">
    <property type="entry name" value="PROTEIN EXECUTER 2, CHLOROPLASTIC"/>
    <property type="match status" value="1"/>
</dbReference>
<proteinExistence type="predicted"/>
<dbReference type="OrthoDB" id="722566at2759"/>
<accession>W1PHQ9</accession>
<dbReference type="GO" id="GO:0042651">
    <property type="term" value="C:thylakoid membrane"/>
    <property type="evidence" value="ECO:0000318"/>
    <property type="project" value="GO_Central"/>
</dbReference>
<protein>
    <submittedName>
        <fullName evidence="2">Uncharacterized protein</fullName>
    </submittedName>
</protein>
<feature type="region of interest" description="Disordered" evidence="1">
    <location>
        <begin position="223"/>
        <end position="268"/>
    </location>
</feature>
<dbReference type="Pfam" id="PF12014">
    <property type="entry name" value="Cyclin_D1_bind"/>
    <property type="match status" value="1"/>
</dbReference>